<dbReference type="EMBL" id="CP012850">
    <property type="protein sequence ID" value="ALI37366.1"/>
    <property type="molecule type" value="Genomic_DNA"/>
</dbReference>
<evidence type="ECO:0000313" key="2">
    <source>
        <dbReference type="Proteomes" id="UP000058925"/>
    </source>
</evidence>
<dbReference type="InterPro" id="IPR013785">
    <property type="entry name" value="Aldolase_TIM"/>
</dbReference>
<dbReference type="Proteomes" id="UP000058925">
    <property type="component" value="Chromosome"/>
</dbReference>
<evidence type="ECO:0008006" key="3">
    <source>
        <dbReference type="Google" id="ProtNLM"/>
    </source>
</evidence>
<dbReference type="GeneID" id="60423042"/>
<evidence type="ECO:0000313" key="1">
    <source>
        <dbReference type="EMBL" id="ALI37366.1"/>
    </source>
</evidence>
<dbReference type="RefSeq" id="WP_196816448.1">
    <property type="nucleotide sequence ID" value="NZ_CP012850.1"/>
</dbReference>
<dbReference type="KEGG" id="taa:NMY3_03181"/>
<sequence length="388" mass="43645">MNIKEKYIIRSSILELAETGLPRNISIDEKIKLEQKNGDSAKTQDLWNCITALGAQLSRPPYDPYREIIDLDISIGRRQCPNKVTLSMPLIIYDNDAQIDNTTLESLHSALNRLETFENTTLGLISENRIENREYPHFKRISERTKVLGEEVRYDTEGLVFQCSNERSLQFLTEIRKEFDGPILIEVDNTFEKYLGPLLDAGADGIIANTIKIINNSKNREMHAIKVIHDIKCAINRYYAGMENDGTVLIVAGDVNNTGRIVRAAALGADIIGYSTSLLIANAAHHHEVQSDFNAVSDRICKHVMATKGELKGVPAALGYSNFYNISSADLRTSNIEASIQADIAIEGTNQTYRQIIEDFVYKYAAEEQLDLNKSQKQELVEYLLVSR</sequence>
<name>A0A654M3Z1_9ARCH</name>
<proteinExistence type="predicted"/>
<accession>A0A654M3Z1</accession>
<dbReference type="OrthoDB" id="374978at2157"/>
<protein>
    <recommendedName>
        <fullName evidence="3">Glutamate synthase domain-containing protein</fullName>
    </recommendedName>
</protein>
<organism evidence="1 2">
    <name type="scientific">Candidatus Nitrosocosmicus oleophilus</name>
    <dbReference type="NCBI Taxonomy" id="1353260"/>
    <lineage>
        <taxon>Archaea</taxon>
        <taxon>Nitrososphaerota</taxon>
        <taxon>Nitrososphaeria</taxon>
        <taxon>Nitrososphaerales</taxon>
        <taxon>Nitrososphaeraceae</taxon>
        <taxon>Candidatus Nitrosocosmicus</taxon>
    </lineage>
</organism>
<dbReference type="Gene3D" id="3.20.20.70">
    <property type="entry name" value="Aldolase class I"/>
    <property type="match status" value="1"/>
</dbReference>
<gene>
    <name evidence="1" type="ORF">NMY3_03181</name>
</gene>
<dbReference type="AlphaFoldDB" id="A0A654M3Z1"/>
<dbReference type="SUPFAM" id="SSF51395">
    <property type="entry name" value="FMN-linked oxidoreductases"/>
    <property type="match status" value="1"/>
</dbReference>
<keyword evidence="2" id="KW-1185">Reference proteome</keyword>
<reference evidence="2" key="1">
    <citation type="submission" date="2015-10" db="EMBL/GenBank/DDBJ databases">
        <title>Niche specialization of a soil ammonia-oxidizing archaeon, Candidatus Nitrosocosmicus oleophilus.</title>
        <authorList>
            <person name="Jung M.-Y."/>
            <person name="Rhee S.-K."/>
        </authorList>
    </citation>
    <scope>NUCLEOTIDE SEQUENCE [LARGE SCALE GENOMIC DNA]</scope>
    <source>
        <strain evidence="2">MY3</strain>
    </source>
</reference>